<dbReference type="InterPro" id="IPR005119">
    <property type="entry name" value="LysR_subst-bd"/>
</dbReference>
<dbReference type="GO" id="GO:0003700">
    <property type="term" value="F:DNA-binding transcription factor activity"/>
    <property type="evidence" value="ECO:0007669"/>
    <property type="project" value="InterPro"/>
</dbReference>
<dbReference type="GO" id="GO:0043565">
    <property type="term" value="F:sequence-specific DNA binding"/>
    <property type="evidence" value="ECO:0007669"/>
    <property type="project" value="TreeGrafter"/>
</dbReference>
<dbReference type="Gene3D" id="1.10.10.10">
    <property type="entry name" value="Winged helix-like DNA-binding domain superfamily/Winged helix DNA-binding domain"/>
    <property type="match status" value="1"/>
</dbReference>
<dbReference type="Pfam" id="PF00126">
    <property type="entry name" value="HTH_1"/>
    <property type="match status" value="1"/>
</dbReference>
<protein>
    <submittedName>
        <fullName evidence="6">LysR substrate-binding domain-containing protein</fullName>
    </submittedName>
</protein>
<evidence type="ECO:0000256" key="1">
    <source>
        <dbReference type="ARBA" id="ARBA00009437"/>
    </source>
</evidence>
<keyword evidence="7" id="KW-1185">Reference proteome</keyword>
<evidence type="ECO:0000256" key="2">
    <source>
        <dbReference type="ARBA" id="ARBA00023015"/>
    </source>
</evidence>
<dbReference type="AlphaFoldDB" id="A0AAE3N5K0"/>
<dbReference type="GO" id="GO:0010628">
    <property type="term" value="P:positive regulation of gene expression"/>
    <property type="evidence" value="ECO:0007669"/>
    <property type="project" value="TreeGrafter"/>
</dbReference>
<dbReference type="InterPro" id="IPR036390">
    <property type="entry name" value="WH_DNA-bd_sf"/>
</dbReference>
<accession>A0AAE3N5K0</accession>
<dbReference type="InterPro" id="IPR036388">
    <property type="entry name" value="WH-like_DNA-bd_sf"/>
</dbReference>
<comment type="caution">
    <text evidence="6">The sequence shown here is derived from an EMBL/GenBank/DDBJ whole genome shotgun (WGS) entry which is preliminary data.</text>
</comment>
<gene>
    <name evidence="6" type="ORF">PGB34_02695</name>
</gene>
<dbReference type="Proteomes" id="UP001212602">
    <property type="component" value="Unassembled WGS sequence"/>
</dbReference>
<dbReference type="RefSeq" id="WP_271426523.1">
    <property type="nucleotide sequence ID" value="NZ_JAQIPB010000001.1"/>
</dbReference>
<keyword evidence="4" id="KW-0804">Transcription</keyword>
<dbReference type="PROSITE" id="PS50931">
    <property type="entry name" value="HTH_LYSR"/>
    <property type="match status" value="1"/>
</dbReference>
<proteinExistence type="inferred from homology"/>
<dbReference type="SUPFAM" id="SSF46785">
    <property type="entry name" value="Winged helix' DNA-binding domain"/>
    <property type="match status" value="1"/>
</dbReference>
<dbReference type="PANTHER" id="PTHR30427:SF1">
    <property type="entry name" value="TRANSCRIPTIONAL ACTIVATOR PROTEIN LYSR"/>
    <property type="match status" value="1"/>
</dbReference>
<evidence type="ECO:0000256" key="4">
    <source>
        <dbReference type="ARBA" id="ARBA00023163"/>
    </source>
</evidence>
<evidence type="ECO:0000259" key="5">
    <source>
        <dbReference type="PROSITE" id="PS50931"/>
    </source>
</evidence>
<dbReference type="GO" id="GO:0009089">
    <property type="term" value="P:lysine biosynthetic process via diaminopimelate"/>
    <property type="evidence" value="ECO:0007669"/>
    <property type="project" value="TreeGrafter"/>
</dbReference>
<name>A0AAE3N5K0_9BURK</name>
<comment type="similarity">
    <text evidence="1">Belongs to the LysR transcriptional regulatory family.</text>
</comment>
<feature type="domain" description="HTH lysR-type" evidence="5">
    <location>
        <begin position="1"/>
        <end position="58"/>
    </location>
</feature>
<dbReference type="Pfam" id="PF03466">
    <property type="entry name" value="LysR_substrate"/>
    <property type="match status" value="1"/>
</dbReference>
<dbReference type="InterPro" id="IPR000847">
    <property type="entry name" value="LysR_HTH_N"/>
</dbReference>
<dbReference type="SUPFAM" id="SSF53850">
    <property type="entry name" value="Periplasmic binding protein-like II"/>
    <property type="match status" value="1"/>
</dbReference>
<keyword evidence="3" id="KW-0238">DNA-binding</keyword>
<sequence length="300" mass="32882">MNLRHMEVFRAVMLTGSISGAAEILHVSPPAVSKLLAHAARQSGLVLFERIKGRLVPTPEAQQLYQEVENLWRGVERVRDVTRSLGDPHSGVLRLAVSASLGTYLVPRAVALLYERHERIKVSMEVRIAPIMVEALLDQSAHLGIAMQPIDHPNLSAVRRYACALACVMRSDHRLAAKREIVPRDLAGERVISSPASTPYGQSLRRAYGAAARSAKLDVEVRSAASACWFAQAGAGIAIVDQAAVAGQSFSGLVVRPFRARESLDVRILRNAYRPLSLVHQNFCDAFEQVWNESMAAGRH</sequence>
<evidence type="ECO:0000313" key="6">
    <source>
        <dbReference type="EMBL" id="MDA7415263.1"/>
    </source>
</evidence>
<evidence type="ECO:0000256" key="3">
    <source>
        <dbReference type="ARBA" id="ARBA00023125"/>
    </source>
</evidence>
<organism evidence="6 7">
    <name type="scientific">Xenophilus arseniciresistens</name>
    <dbReference type="NCBI Taxonomy" id="1283306"/>
    <lineage>
        <taxon>Bacteria</taxon>
        <taxon>Pseudomonadati</taxon>
        <taxon>Pseudomonadota</taxon>
        <taxon>Betaproteobacteria</taxon>
        <taxon>Burkholderiales</taxon>
        <taxon>Comamonadaceae</taxon>
        <taxon>Xenophilus</taxon>
    </lineage>
</organism>
<reference evidence="6" key="1">
    <citation type="submission" date="2023-01" db="EMBL/GenBank/DDBJ databases">
        <title>Xenophilus mangrovi sp. nov., isolated from soil of Mangrove nature reserve.</title>
        <authorList>
            <person name="Xu S."/>
            <person name="Liu Z."/>
            <person name="Xu Y."/>
        </authorList>
    </citation>
    <scope>NUCLEOTIDE SEQUENCE</scope>
    <source>
        <strain evidence="6">YW8</strain>
    </source>
</reference>
<keyword evidence="2" id="KW-0805">Transcription regulation</keyword>
<evidence type="ECO:0000313" key="7">
    <source>
        <dbReference type="Proteomes" id="UP001212602"/>
    </source>
</evidence>
<dbReference type="PANTHER" id="PTHR30427">
    <property type="entry name" value="TRANSCRIPTIONAL ACTIVATOR PROTEIN LYSR"/>
    <property type="match status" value="1"/>
</dbReference>
<dbReference type="Gene3D" id="3.40.190.290">
    <property type="match status" value="1"/>
</dbReference>
<dbReference type="EMBL" id="JAQIPB010000001">
    <property type="protein sequence ID" value="MDA7415263.1"/>
    <property type="molecule type" value="Genomic_DNA"/>
</dbReference>